<name>A0A1I7KN31_9BURK</name>
<dbReference type="Gene3D" id="1.10.287.950">
    <property type="entry name" value="Methyl-accepting chemotaxis protein"/>
    <property type="match status" value="1"/>
</dbReference>
<keyword evidence="6" id="KW-0812">Transmembrane</keyword>
<dbReference type="CDD" id="cd19411">
    <property type="entry name" value="MCP2201-like_sensor"/>
    <property type="match status" value="1"/>
</dbReference>
<dbReference type="InterPro" id="IPR004090">
    <property type="entry name" value="Chemotax_Me-accpt_rcpt"/>
</dbReference>
<feature type="domain" description="HAMP" evidence="8">
    <location>
        <begin position="211"/>
        <end position="263"/>
    </location>
</feature>
<dbReference type="PROSITE" id="PS50885">
    <property type="entry name" value="HAMP"/>
    <property type="match status" value="1"/>
</dbReference>
<protein>
    <submittedName>
        <fullName evidence="9">Methyl-accepting chemotaxis protein</fullName>
    </submittedName>
</protein>
<dbReference type="CDD" id="cd06225">
    <property type="entry name" value="HAMP"/>
    <property type="match status" value="1"/>
</dbReference>
<evidence type="ECO:0000256" key="5">
    <source>
        <dbReference type="SAM" id="MobiDB-lite"/>
    </source>
</evidence>
<dbReference type="Pfam" id="PF00015">
    <property type="entry name" value="MCPsignal"/>
    <property type="match status" value="1"/>
</dbReference>
<dbReference type="InterPro" id="IPR004089">
    <property type="entry name" value="MCPsignal_dom"/>
</dbReference>
<accession>A0A1I7KN31</accession>
<dbReference type="CDD" id="cd11386">
    <property type="entry name" value="MCP_signal"/>
    <property type="match status" value="1"/>
</dbReference>
<evidence type="ECO:0000256" key="2">
    <source>
        <dbReference type="ARBA" id="ARBA00022481"/>
    </source>
</evidence>
<evidence type="ECO:0000313" key="10">
    <source>
        <dbReference type="Proteomes" id="UP000199391"/>
    </source>
</evidence>
<dbReference type="SUPFAM" id="SSF58104">
    <property type="entry name" value="Methyl-accepting chemotaxis protein (MCP) signaling domain"/>
    <property type="match status" value="1"/>
</dbReference>
<keyword evidence="6" id="KW-1133">Transmembrane helix</keyword>
<dbReference type="PANTHER" id="PTHR43531:SF14">
    <property type="entry name" value="METHYL-ACCEPTING CHEMOTAXIS PROTEIN I-RELATED"/>
    <property type="match status" value="1"/>
</dbReference>
<evidence type="ECO:0000256" key="3">
    <source>
        <dbReference type="ARBA" id="ARBA00029447"/>
    </source>
</evidence>
<dbReference type="InterPro" id="IPR051310">
    <property type="entry name" value="MCP_chemotaxis"/>
</dbReference>
<dbReference type="InterPro" id="IPR003660">
    <property type="entry name" value="HAMP_dom"/>
</dbReference>
<dbReference type="STRING" id="1035707.SAMN05216552_101839"/>
<dbReference type="GO" id="GO:0005886">
    <property type="term" value="C:plasma membrane"/>
    <property type="evidence" value="ECO:0007669"/>
    <property type="project" value="TreeGrafter"/>
</dbReference>
<evidence type="ECO:0000256" key="1">
    <source>
        <dbReference type="ARBA" id="ARBA00004370"/>
    </source>
</evidence>
<dbReference type="SMART" id="SM00304">
    <property type="entry name" value="HAMP"/>
    <property type="match status" value="1"/>
</dbReference>
<keyword evidence="4" id="KW-0807">Transducer</keyword>
<dbReference type="Pfam" id="PF12729">
    <property type="entry name" value="4HB_MCP_1"/>
    <property type="match status" value="1"/>
</dbReference>
<dbReference type="SMART" id="SM00283">
    <property type="entry name" value="MA"/>
    <property type="match status" value="1"/>
</dbReference>
<evidence type="ECO:0000256" key="4">
    <source>
        <dbReference type="PROSITE-ProRule" id="PRU00284"/>
    </source>
</evidence>
<dbReference type="AlphaFoldDB" id="A0A1I7KN31"/>
<comment type="similarity">
    <text evidence="3">Belongs to the methyl-accepting chemotaxis (MCP) protein family.</text>
</comment>
<dbReference type="Pfam" id="PF00672">
    <property type="entry name" value="HAMP"/>
    <property type="match status" value="1"/>
</dbReference>
<sequence length="542" mass="56787">MNYKNLKVGQRLAISFGIVIALLLALAVLAVARITGLSAELANNNDNRYPKTVLAHTIKDGADEVARSMRNLLLMSDETARQKEIDNITRSEKEIQSALDQLAKSVVSEAGRANLATVQALHPKFINGRIAFDKLLAEDRSEARVFLLKELHPIQAEYMAALDKVVAFHAGLMRQSGQDAGRQAETSKYAIAGLALAAIAIAAVVAYLVTRSITVPLGAAVDVARKVADGDLSSQITVRSGDETGQLLQALKDMNAGLMDIIGQVRKGSDTIATASAEIASGNLDLSSRTEQQAGSLEETASSMEELTSTVKQNAEHARQANTLAASASEVAVRGGDVVAQVVQKMDAINGASKKIVDIIGVIDGIAFQTNILALNAAVEAARAGEQGRGFAVVASEVRSLAQRSASAAKEIKTLIDDSVSQVDAGSRLVDQAGSTMQDIVASVRRVTDIMADISAASMEQESGIDQVNRAITEMDAATQQNAALVEQAAAAATSLQDQAATLAQLVSTFRLDGEDGAHAEAGGGMRPARQASQAPRLASAI</sequence>
<dbReference type="PANTHER" id="PTHR43531">
    <property type="entry name" value="PROTEIN ICFG"/>
    <property type="match status" value="1"/>
</dbReference>
<dbReference type="GO" id="GO:0004888">
    <property type="term" value="F:transmembrane signaling receptor activity"/>
    <property type="evidence" value="ECO:0007669"/>
    <property type="project" value="InterPro"/>
</dbReference>
<dbReference type="PROSITE" id="PS50111">
    <property type="entry name" value="CHEMOTAXIS_TRANSDUC_2"/>
    <property type="match status" value="1"/>
</dbReference>
<dbReference type="InterPro" id="IPR024478">
    <property type="entry name" value="HlyB_4HB_MCP"/>
</dbReference>
<evidence type="ECO:0000259" key="8">
    <source>
        <dbReference type="PROSITE" id="PS50885"/>
    </source>
</evidence>
<keyword evidence="2" id="KW-0488">Methylation</keyword>
<evidence type="ECO:0000313" key="9">
    <source>
        <dbReference type="EMBL" id="SFU98857.1"/>
    </source>
</evidence>
<dbReference type="GO" id="GO:0006935">
    <property type="term" value="P:chemotaxis"/>
    <property type="evidence" value="ECO:0007669"/>
    <property type="project" value="InterPro"/>
</dbReference>
<feature type="region of interest" description="Disordered" evidence="5">
    <location>
        <begin position="517"/>
        <end position="542"/>
    </location>
</feature>
<dbReference type="PRINTS" id="PR00260">
    <property type="entry name" value="CHEMTRNSDUCR"/>
</dbReference>
<dbReference type="Proteomes" id="UP000199391">
    <property type="component" value="Unassembled WGS sequence"/>
</dbReference>
<dbReference type="OrthoDB" id="8712992at2"/>
<evidence type="ECO:0000259" key="7">
    <source>
        <dbReference type="PROSITE" id="PS50111"/>
    </source>
</evidence>
<evidence type="ECO:0000256" key="6">
    <source>
        <dbReference type="SAM" id="Phobius"/>
    </source>
</evidence>
<dbReference type="FunFam" id="1.10.287.950:FF:000001">
    <property type="entry name" value="Methyl-accepting chemotaxis sensory transducer"/>
    <property type="match status" value="1"/>
</dbReference>
<gene>
    <name evidence="9" type="ORF">SAMN05216552_101839</name>
</gene>
<organism evidence="9 10">
    <name type="scientific">Pseudoduganella namucuonensis</name>
    <dbReference type="NCBI Taxonomy" id="1035707"/>
    <lineage>
        <taxon>Bacteria</taxon>
        <taxon>Pseudomonadati</taxon>
        <taxon>Pseudomonadota</taxon>
        <taxon>Betaproteobacteria</taxon>
        <taxon>Burkholderiales</taxon>
        <taxon>Oxalobacteraceae</taxon>
        <taxon>Telluria group</taxon>
        <taxon>Pseudoduganella</taxon>
    </lineage>
</organism>
<feature type="domain" description="Methyl-accepting transducer" evidence="7">
    <location>
        <begin position="268"/>
        <end position="497"/>
    </location>
</feature>
<dbReference type="RefSeq" id="WP_093557101.1">
    <property type="nucleotide sequence ID" value="NZ_FPBO01000018.1"/>
</dbReference>
<feature type="transmembrane region" description="Helical" evidence="6">
    <location>
        <begin position="12"/>
        <end position="32"/>
    </location>
</feature>
<dbReference type="InterPro" id="IPR047347">
    <property type="entry name" value="YvaQ-like_sensor"/>
</dbReference>
<reference evidence="10" key="1">
    <citation type="submission" date="2016-10" db="EMBL/GenBank/DDBJ databases">
        <authorList>
            <person name="Varghese N."/>
            <person name="Submissions S."/>
        </authorList>
    </citation>
    <scope>NUCLEOTIDE SEQUENCE [LARGE SCALE GENOMIC DNA]</scope>
    <source>
        <strain evidence="10">CGMCC 1.11014</strain>
    </source>
</reference>
<comment type="subcellular location">
    <subcellularLocation>
        <location evidence="1">Membrane</location>
    </subcellularLocation>
</comment>
<dbReference type="EMBL" id="FPBO01000018">
    <property type="protein sequence ID" value="SFU98857.1"/>
    <property type="molecule type" value="Genomic_DNA"/>
</dbReference>
<dbReference type="GO" id="GO:0007165">
    <property type="term" value="P:signal transduction"/>
    <property type="evidence" value="ECO:0007669"/>
    <property type="project" value="UniProtKB-KW"/>
</dbReference>
<proteinExistence type="inferred from homology"/>
<keyword evidence="6" id="KW-0472">Membrane</keyword>
<keyword evidence="10" id="KW-1185">Reference proteome</keyword>